<evidence type="ECO:0000256" key="3">
    <source>
        <dbReference type="ARBA" id="ARBA00022597"/>
    </source>
</evidence>
<dbReference type="EMBL" id="FOEE01000024">
    <property type="protein sequence ID" value="SEP29169.1"/>
    <property type="molecule type" value="Genomic_DNA"/>
</dbReference>
<evidence type="ECO:0000313" key="10">
    <source>
        <dbReference type="EMBL" id="SEP29169.1"/>
    </source>
</evidence>
<evidence type="ECO:0000256" key="1">
    <source>
        <dbReference type="ARBA" id="ARBA00022448"/>
    </source>
</evidence>
<protein>
    <submittedName>
        <fullName evidence="10">Monosaccharide ABC transporter ATP-binding protein, CUT2 family (TC 3.A.1.2.-)</fullName>
    </submittedName>
</protein>
<dbReference type="CDD" id="cd03215">
    <property type="entry name" value="ABC_Carb_Monos_II"/>
    <property type="match status" value="1"/>
</dbReference>
<dbReference type="SMART" id="SM00382">
    <property type="entry name" value="AAA"/>
    <property type="match status" value="2"/>
</dbReference>
<dbReference type="PANTHER" id="PTHR43790:SF3">
    <property type="entry name" value="D-ALLOSE IMPORT ATP-BINDING PROTEIN ALSA-RELATED"/>
    <property type="match status" value="1"/>
</dbReference>
<keyword evidence="6 10" id="KW-0067">ATP-binding</keyword>
<dbReference type="CDD" id="cd03216">
    <property type="entry name" value="ABC_Carb_Monos_I"/>
    <property type="match status" value="1"/>
</dbReference>
<dbReference type="Proteomes" id="UP000198960">
    <property type="component" value="Unassembled WGS sequence"/>
</dbReference>
<organism evidence="10 11">
    <name type="scientific">Trujillonella endophytica</name>
    <dbReference type="NCBI Taxonomy" id="673521"/>
    <lineage>
        <taxon>Bacteria</taxon>
        <taxon>Bacillati</taxon>
        <taxon>Actinomycetota</taxon>
        <taxon>Actinomycetes</taxon>
        <taxon>Geodermatophilales</taxon>
        <taxon>Geodermatophilaceae</taxon>
        <taxon>Trujillonella</taxon>
    </lineage>
</organism>
<dbReference type="AlphaFoldDB" id="A0A1H8WNH9"/>
<dbReference type="RefSeq" id="WP_211435787.1">
    <property type="nucleotide sequence ID" value="NZ_FOEE01000024.1"/>
</dbReference>
<dbReference type="InterPro" id="IPR027417">
    <property type="entry name" value="P-loop_NTPase"/>
</dbReference>
<keyword evidence="2" id="KW-1003">Cell membrane</keyword>
<dbReference type="PROSITE" id="PS00211">
    <property type="entry name" value="ABC_TRANSPORTER_1"/>
    <property type="match status" value="1"/>
</dbReference>
<gene>
    <name evidence="10" type="ORF">SAMN05660991_04582</name>
</gene>
<evidence type="ECO:0000256" key="7">
    <source>
        <dbReference type="ARBA" id="ARBA00022967"/>
    </source>
</evidence>
<reference evidence="11" key="1">
    <citation type="submission" date="2016-10" db="EMBL/GenBank/DDBJ databases">
        <authorList>
            <person name="Varghese N."/>
            <person name="Submissions S."/>
        </authorList>
    </citation>
    <scope>NUCLEOTIDE SEQUENCE [LARGE SCALE GENOMIC DNA]</scope>
    <source>
        <strain evidence="11">DSM 45413</strain>
    </source>
</reference>
<evidence type="ECO:0000259" key="9">
    <source>
        <dbReference type="PROSITE" id="PS50893"/>
    </source>
</evidence>
<dbReference type="Pfam" id="PF00005">
    <property type="entry name" value="ABC_tran"/>
    <property type="match status" value="2"/>
</dbReference>
<evidence type="ECO:0000256" key="6">
    <source>
        <dbReference type="ARBA" id="ARBA00022840"/>
    </source>
</evidence>
<evidence type="ECO:0000256" key="8">
    <source>
        <dbReference type="ARBA" id="ARBA00023136"/>
    </source>
</evidence>
<proteinExistence type="predicted"/>
<keyword evidence="1" id="KW-0813">Transport</keyword>
<keyword evidence="4" id="KW-0677">Repeat</keyword>
<dbReference type="STRING" id="673521.SAMN05660991_04582"/>
<keyword evidence="8" id="KW-0472">Membrane</keyword>
<dbReference type="GO" id="GO:0016887">
    <property type="term" value="F:ATP hydrolysis activity"/>
    <property type="evidence" value="ECO:0007669"/>
    <property type="project" value="InterPro"/>
</dbReference>
<accession>A0A1H8WNH9</accession>
<dbReference type="InterPro" id="IPR017871">
    <property type="entry name" value="ABC_transporter-like_CS"/>
</dbReference>
<feature type="domain" description="ABC transporter" evidence="9">
    <location>
        <begin position="6"/>
        <end position="252"/>
    </location>
</feature>
<evidence type="ECO:0000256" key="2">
    <source>
        <dbReference type="ARBA" id="ARBA00022475"/>
    </source>
</evidence>
<evidence type="ECO:0000313" key="11">
    <source>
        <dbReference type="Proteomes" id="UP000198960"/>
    </source>
</evidence>
<dbReference type="Gene3D" id="3.40.50.300">
    <property type="entry name" value="P-loop containing nucleotide triphosphate hydrolases"/>
    <property type="match status" value="2"/>
</dbReference>
<sequence length="520" mass="54089">MSTAAVSLRGIGMSFGAHRVLDGVDLDIAAGEVLALLGANGAGKSTLIKVLSGVHPGHDGTIRIEGTEQRMDSPLRARRAGIATVHQRVHDGVVPGLTVAENLAFDDLAHPARRGPSAVLLRRREVLAAARTAVEVLGLDWSDAVLRRDVAELGISDAQLLVLARALVHRPRLLVLDEPTSALSAAEADRLFAVVRGQRAAGLAVLYVSHRLGEVDALADRAVVLRDGRVTSDTRAPFRWDVVLPAMLGERAAVHPVGPDGIGPPPREPLPAGDVAVRLRGVRLLPRSPALDLDLHAGQVTGVVGLLGAGKSELAHGLFGSASWAGGTAELDGRPFAPRSPAAAVRAGVHLVPEDRAGQALLPGWSIARTLSLPFLRELSRGGVVDRATEADRARTAVDRFGVVTRSESTDVGELSGGNQQKVVVGRWLVPGVRVLLLDEPFRGVDLGARRDIGGHARDAARAGAAVVVLSADVDEVLEVADRVLVLVDGAVTLDAPVSAVPRDAVVAAFSATSPGGTPA</sequence>
<dbReference type="GO" id="GO:0005524">
    <property type="term" value="F:ATP binding"/>
    <property type="evidence" value="ECO:0007669"/>
    <property type="project" value="UniProtKB-KW"/>
</dbReference>
<keyword evidence="7" id="KW-1278">Translocase</keyword>
<dbReference type="InterPro" id="IPR003439">
    <property type="entry name" value="ABC_transporter-like_ATP-bd"/>
</dbReference>
<dbReference type="PROSITE" id="PS50893">
    <property type="entry name" value="ABC_TRANSPORTER_2"/>
    <property type="match status" value="2"/>
</dbReference>
<dbReference type="PANTHER" id="PTHR43790">
    <property type="entry name" value="CARBOHYDRATE TRANSPORT ATP-BINDING PROTEIN MG119-RELATED"/>
    <property type="match status" value="1"/>
</dbReference>
<feature type="domain" description="ABC transporter" evidence="9">
    <location>
        <begin position="270"/>
        <end position="514"/>
    </location>
</feature>
<dbReference type="InterPro" id="IPR003593">
    <property type="entry name" value="AAA+_ATPase"/>
</dbReference>
<keyword evidence="3" id="KW-0762">Sugar transport</keyword>
<evidence type="ECO:0000256" key="5">
    <source>
        <dbReference type="ARBA" id="ARBA00022741"/>
    </source>
</evidence>
<keyword evidence="5" id="KW-0547">Nucleotide-binding</keyword>
<keyword evidence="11" id="KW-1185">Reference proteome</keyword>
<dbReference type="SUPFAM" id="SSF52540">
    <property type="entry name" value="P-loop containing nucleoside triphosphate hydrolases"/>
    <property type="match status" value="2"/>
</dbReference>
<dbReference type="InterPro" id="IPR050107">
    <property type="entry name" value="ABC_carbohydrate_import_ATPase"/>
</dbReference>
<name>A0A1H8WNH9_9ACTN</name>
<evidence type="ECO:0000256" key="4">
    <source>
        <dbReference type="ARBA" id="ARBA00022737"/>
    </source>
</evidence>